<protein>
    <recommendedName>
        <fullName evidence="4">Conjugal transfer protein TraN</fullName>
    </recommendedName>
</protein>
<dbReference type="RefSeq" id="WP_129405214.1">
    <property type="nucleotide sequence ID" value="NZ_SBKP01000021.1"/>
</dbReference>
<reference evidence="3" key="1">
    <citation type="submission" date="2019-01" db="EMBL/GenBank/DDBJ databases">
        <title>Cytophagaceae bacterium strain CAR-16.</title>
        <authorList>
            <person name="Chen W.-M."/>
        </authorList>
    </citation>
    <scope>NUCLEOTIDE SEQUENCE [LARGE SCALE GENOMIC DNA]</scope>
    <source>
        <strain evidence="3">CHR27</strain>
    </source>
</reference>
<keyword evidence="3" id="KW-1185">Reference proteome</keyword>
<name>A0A4Q1KG93_9SPHN</name>
<dbReference type="Pfam" id="PF06986">
    <property type="entry name" value="F_T4SS_TraN"/>
    <property type="match status" value="1"/>
</dbReference>
<feature type="chain" id="PRO_5020901740" description="Conjugal transfer protein TraN" evidence="1">
    <location>
        <begin position="24"/>
        <end position="359"/>
    </location>
</feature>
<dbReference type="AlphaFoldDB" id="A0A4Q1KG93"/>
<sequence>MRTILTLLCAGLLCAGAAQSVSAQSQSRQTTADAKADGKAFGNAVIDQVKSAATTAPDASRVPGFNPAGTQSLEDLAAHPDRIEGAARSAAASNTAIRAIEDSMNNRARFSPQEIKSILARSGEISKTPLDYTSGMSVSGSKGNCVPLPPGTGSVGTYMATCNTGYTAEQKSASCPITLEASATPRDIYGYYCVGGSGVDPASIYACNHYPAPQCTVTQSWPINLCDPYFGIYWGCSYGDLHVDLVSCTAPVDGATPYTTTTETVVTTQRNESQCSGLAGDSNCSLDSEVCTDSDPVTRIVDGVSVTQPCWAWQRNYTCSARIAGNDCSELEANGSCRFVREDCLTGDSPCLTAERVYE</sequence>
<evidence type="ECO:0008006" key="4">
    <source>
        <dbReference type="Google" id="ProtNLM"/>
    </source>
</evidence>
<accession>A0A4Q1KG93</accession>
<dbReference type="Proteomes" id="UP000290958">
    <property type="component" value="Unassembled WGS sequence"/>
</dbReference>
<comment type="caution">
    <text evidence="2">The sequence shown here is derived from an EMBL/GenBank/DDBJ whole genome shotgun (WGS) entry which is preliminary data.</text>
</comment>
<feature type="signal peptide" evidence="1">
    <location>
        <begin position="1"/>
        <end position="23"/>
    </location>
</feature>
<organism evidence="2 3">
    <name type="scientific">Sphingobium fluviale</name>
    <dbReference type="NCBI Taxonomy" id="2506423"/>
    <lineage>
        <taxon>Bacteria</taxon>
        <taxon>Pseudomonadati</taxon>
        <taxon>Pseudomonadota</taxon>
        <taxon>Alphaproteobacteria</taxon>
        <taxon>Sphingomonadales</taxon>
        <taxon>Sphingomonadaceae</taxon>
        <taxon>Sphingobium</taxon>
    </lineage>
</organism>
<gene>
    <name evidence="2" type="ORF">EQG66_14225</name>
</gene>
<evidence type="ECO:0000256" key="1">
    <source>
        <dbReference type="SAM" id="SignalP"/>
    </source>
</evidence>
<dbReference type="InterPro" id="IPR014121">
    <property type="entry name" value="TraN_Ftype"/>
</dbReference>
<proteinExistence type="predicted"/>
<keyword evidence="1" id="KW-0732">Signal</keyword>
<evidence type="ECO:0000313" key="3">
    <source>
        <dbReference type="Proteomes" id="UP000290958"/>
    </source>
</evidence>
<dbReference type="EMBL" id="SBKP01000021">
    <property type="protein sequence ID" value="RXR25230.1"/>
    <property type="molecule type" value="Genomic_DNA"/>
</dbReference>
<evidence type="ECO:0000313" key="2">
    <source>
        <dbReference type="EMBL" id="RXR25230.1"/>
    </source>
</evidence>
<dbReference type="OrthoDB" id="5297981at2"/>